<feature type="domain" description="PKD" evidence="6">
    <location>
        <begin position="1101"/>
        <end position="1130"/>
    </location>
</feature>
<dbReference type="InterPro" id="IPR035986">
    <property type="entry name" value="PKD_dom_sf"/>
</dbReference>
<evidence type="ECO:0000256" key="2">
    <source>
        <dbReference type="ARBA" id="ARBA00022692"/>
    </source>
</evidence>
<dbReference type="SUPFAM" id="SSF49299">
    <property type="entry name" value="PKD domain"/>
    <property type="match status" value="10"/>
</dbReference>
<dbReference type="GO" id="GO:0005261">
    <property type="term" value="F:monoatomic cation channel activity"/>
    <property type="evidence" value="ECO:0007669"/>
    <property type="project" value="TreeGrafter"/>
</dbReference>
<dbReference type="Pfam" id="PF07691">
    <property type="entry name" value="PA14"/>
    <property type="match status" value="1"/>
</dbReference>
<dbReference type="InterPro" id="IPR011658">
    <property type="entry name" value="PA14_dom"/>
</dbReference>
<evidence type="ECO:0000256" key="1">
    <source>
        <dbReference type="ARBA" id="ARBA00004141"/>
    </source>
</evidence>
<feature type="domain" description="PKD" evidence="6">
    <location>
        <begin position="756"/>
        <end position="799"/>
    </location>
</feature>
<name>A0A098LG82_9BACT</name>
<sequence>MREKISFTWKICILFLLSLDSFEVLAQCPLPELYDLTFANPSSSQTWVNCIDNETDPDIYNLELMSPRDIENYTIDFGDGSAPISGTLWPSNTVLSHSFGLGKFSITLTEKKTGCTIKTIKGTFINDRKAGAAALPPTIGASTCAPNILSFKNTSTNTSPFTKFEWSWGDGTKDVTDASNAGQVMSHTYQKGTSSCNMIVRLTATGLCDASFASYGPFNFWDTDSAIISASVKQICGADSVVFKDVSKYNCNNKQARKIKWESADLGISTSWLQASPINRSLKAFITGVPGATFNITLLDSNFCGVSQTSMKVEIIDPPVSQFTTSSTDICAGDSVLFQNSSTGGGNRFRWNFGDGTGWIENNNPTLFHQYSAAGKYTVQLASIQDKALGCSDTSVSVISVVGIPQANFTFVKPTSCGKASVLFNNASIGASSYTWDFGNGITQTGPGPWTIDFDPGYYSVRLIVHNNLNCSAERTAAVIVPPDISFNVSSDPVCQGNISKFKNLSDLLPAVPCASGSILREQWDNITGAATVVRLTSHANFPDKPSSTSLLTDYFEGPVNIGDNYGSRIHGFICPPSDGIYTFWISSNGDSELWLSSSSKVSDKTKIAYVSGTTTLRQWNRYISQQSLPVFLKANQRYYIEALHKESNLDDHLSVGWQLPDGTFERPIPAKYLSPYTPGTEITSWSWTFGDGGSASVKQPGHLYNTPGTYEVIIEAATDVCKRKDTVYTIVSPLPVPSFESDKWKGCAPFDVKIANKSQNTSAYEWSFGDGSPGLFTSDNLDTIFHTYLNKGDDSLKFPLKLIAKSDKGCMDTLIRNVTVYPSPVADFLYTPSIPQCSPSSIKLSNNSSLASSFKWTIEGKDTIVSSMEFNHTFVNKTGIVKDESISIRAITDHGCFLEKSKTIIVYPEPEFKIEAKPKEGCHPLIVGLSSGGAQYKFDWDFGDGFKSSASTPTHVFNNITDKDTLFRISLNALSSFNCSSTVYDTVIVHPKPEADFSESVSFGCSPLSVSFSNNSQKAGWYKWDFGDGILLDTLFGDVTHVYENKTGLIKEFYVKLISGTANNCADTMIRKISVFPEVFPDFVGEMEGCSPFKTKFAPSGSLISNYTWDFGDGSTSLETSPVHIFQNPYAEDTVFNVILKVKSVHNCEAEVTKSVSIWAGPEANFTVTSNTIQLPDSAIYITNNTVAGNFDIKWDFGDGNTSGLRDPQVHYYGFYGNYKLTLFINTGKCTSSLTKDINVLATSPIVNFTGEGEGCLPLEISFNNTSKFAEQYLWEFGDGETSELKNPKHNYEFPGVYSVRLLAKGKGGENYLMKDSIIYVRPVPDAYFVSQPKVVFIPDPIFFNNKSKNAIKFTWDFGDQSFSEEVSPLHIYQTPGRYKVKLLAENEFGCVNSYELDDAAFAEEGGSIEIPNAFTPNHGGSSGGRKDGNGLNEVFYPRLHDVTDFYMSIYNKWGEMLFETKDSSIGWDGYYKNQLCPEDVYVYRIKVKMPSGKVKEYAGDVTLIW</sequence>
<dbReference type="SMART" id="SM00758">
    <property type="entry name" value="PA14"/>
    <property type="match status" value="1"/>
</dbReference>
<dbReference type="InterPro" id="IPR000601">
    <property type="entry name" value="PKD_dom"/>
</dbReference>
<dbReference type="PROSITE" id="PS51820">
    <property type="entry name" value="PA14"/>
    <property type="match status" value="1"/>
</dbReference>
<keyword evidence="5" id="KW-0472">Membrane</keyword>
<gene>
    <name evidence="8" type="ORF">MYP_2331</name>
</gene>
<dbReference type="GO" id="GO:0006816">
    <property type="term" value="P:calcium ion transport"/>
    <property type="evidence" value="ECO:0007669"/>
    <property type="project" value="TreeGrafter"/>
</dbReference>
<reference evidence="8 9" key="1">
    <citation type="submission" date="2014-09" db="EMBL/GenBank/DDBJ databases">
        <title>Sporocytophaga myxococcoides PG-01 genome sequencing.</title>
        <authorList>
            <person name="Liu L."/>
            <person name="Gao P.J."/>
            <person name="Chen G.J."/>
            <person name="Wang L.S."/>
        </authorList>
    </citation>
    <scope>NUCLEOTIDE SEQUENCE [LARGE SCALE GENOMIC DNA]</scope>
    <source>
        <strain evidence="8 9">PG-01</strain>
    </source>
</reference>
<dbReference type="SUPFAM" id="SSF56988">
    <property type="entry name" value="Anthrax protective antigen"/>
    <property type="match status" value="1"/>
</dbReference>
<dbReference type="RefSeq" id="WP_045463140.1">
    <property type="nucleotide sequence ID" value="NZ_BBLT01000004.1"/>
</dbReference>
<comment type="caution">
    <text evidence="8">The sequence shown here is derived from an EMBL/GenBank/DDBJ whole genome shotgun (WGS) entry which is preliminary data.</text>
</comment>
<evidence type="ECO:0000313" key="8">
    <source>
        <dbReference type="EMBL" id="GAL85103.1"/>
    </source>
</evidence>
<dbReference type="SMART" id="SM00089">
    <property type="entry name" value="PKD"/>
    <property type="match status" value="11"/>
</dbReference>
<feature type="domain" description="PKD" evidence="6">
    <location>
        <begin position="931"/>
        <end position="958"/>
    </location>
</feature>
<feature type="domain" description="PKD" evidence="6">
    <location>
        <begin position="433"/>
        <end position="482"/>
    </location>
</feature>
<comment type="subcellular location">
    <subcellularLocation>
        <location evidence="1">Membrane</location>
        <topology evidence="1">Multi-pass membrane protein</topology>
    </subcellularLocation>
</comment>
<dbReference type="GO" id="GO:0005886">
    <property type="term" value="C:plasma membrane"/>
    <property type="evidence" value="ECO:0007669"/>
    <property type="project" value="TreeGrafter"/>
</dbReference>
<proteinExistence type="predicted"/>
<keyword evidence="9" id="KW-1185">Reference proteome</keyword>
<feature type="domain" description="PKD" evidence="6">
    <location>
        <begin position="319"/>
        <end position="381"/>
    </location>
</feature>
<accession>A0A098LG82</accession>
<dbReference type="Pfam" id="PF18911">
    <property type="entry name" value="PKD_4"/>
    <property type="match status" value="4"/>
</dbReference>
<evidence type="ECO:0000256" key="3">
    <source>
        <dbReference type="ARBA" id="ARBA00022737"/>
    </source>
</evidence>
<evidence type="ECO:0000256" key="4">
    <source>
        <dbReference type="ARBA" id="ARBA00022989"/>
    </source>
</evidence>
<dbReference type="PANTHER" id="PTHR46730:SF1">
    <property type="entry name" value="PLAT DOMAIN-CONTAINING PROTEIN"/>
    <property type="match status" value="1"/>
</dbReference>
<dbReference type="Gene3D" id="2.60.40.10">
    <property type="entry name" value="Immunoglobulins"/>
    <property type="match status" value="11"/>
</dbReference>
<protein>
    <submittedName>
        <fullName evidence="8">FOG protein containing PKD repeat</fullName>
    </submittedName>
</protein>
<feature type="domain" description="PA14" evidence="7">
    <location>
        <begin position="514"/>
        <end position="672"/>
    </location>
</feature>
<evidence type="ECO:0000256" key="5">
    <source>
        <dbReference type="ARBA" id="ARBA00023136"/>
    </source>
</evidence>
<evidence type="ECO:0000259" key="7">
    <source>
        <dbReference type="PROSITE" id="PS51820"/>
    </source>
</evidence>
<keyword evidence="4" id="KW-1133">Transmembrane helix</keyword>
<feature type="domain" description="PKD" evidence="6">
    <location>
        <begin position="680"/>
        <end position="721"/>
    </location>
</feature>
<dbReference type="PROSITE" id="PS50093">
    <property type="entry name" value="PKD"/>
    <property type="match status" value="9"/>
</dbReference>
<dbReference type="InterPro" id="IPR022409">
    <property type="entry name" value="PKD/Chitinase_dom"/>
</dbReference>
<dbReference type="InterPro" id="IPR037524">
    <property type="entry name" value="PA14/GLEYA"/>
</dbReference>
<dbReference type="Proteomes" id="UP000030185">
    <property type="component" value="Unassembled WGS sequence"/>
</dbReference>
<dbReference type="STRING" id="153721.MYP_2331"/>
<organism evidence="8 9">
    <name type="scientific">Sporocytophaga myxococcoides</name>
    <dbReference type="NCBI Taxonomy" id="153721"/>
    <lineage>
        <taxon>Bacteria</taxon>
        <taxon>Pseudomonadati</taxon>
        <taxon>Bacteroidota</taxon>
        <taxon>Cytophagia</taxon>
        <taxon>Cytophagales</taxon>
        <taxon>Cytophagaceae</taxon>
        <taxon>Sporocytophaga</taxon>
    </lineage>
</organism>
<dbReference type="eggNOG" id="COG3291">
    <property type="taxonomic scope" value="Bacteria"/>
</dbReference>
<dbReference type="eggNOG" id="COG2755">
    <property type="taxonomic scope" value="Bacteria"/>
</dbReference>
<keyword evidence="2" id="KW-0812">Transmembrane</keyword>
<keyword evidence="3" id="KW-0677">Repeat</keyword>
<evidence type="ECO:0000313" key="9">
    <source>
        <dbReference type="Proteomes" id="UP000030185"/>
    </source>
</evidence>
<dbReference type="PANTHER" id="PTHR46730">
    <property type="entry name" value="POLYCYSTIN-1"/>
    <property type="match status" value="1"/>
</dbReference>
<feature type="domain" description="PKD" evidence="6">
    <location>
        <begin position="1274"/>
        <end position="1310"/>
    </location>
</feature>
<dbReference type="Gene3D" id="2.60.120.1560">
    <property type="match status" value="1"/>
</dbReference>
<evidence type="ECO:0000259" key="6">
    <source>
        <dbReference type="PROSITE" id="PS50093"/>
    </source>
</evidence>
<dbReference type="OrthoDB" id="7794186at2"/>
<feature type="domain" description="PKD" evidence="6">
    <location>
        <begin position="1195"/>
        <end position="1248"/>
    </location>
</feature>
<dbReference type="InterPro" id="IPR013783">
    <property type="entry name" value="Ig-like_fold"/>
</dbReference>
<feature type="domain" description="PKD" evidence="6">
    <location>
        <begin position="1344"/>
        <end position="1391"/>
    </location>
</feature>
<dbReference type="CDD" id="cd00146">
    <property type="entry name" value="PKD"/>
    <property type="match status" value="9"/>
</dbReference>
<dbReference type="Pfam" id="PF13585">
    <property type="entry name" value="CHU_C"/>
    <property type="match status" value="1"/>
</dbReference>
<dbReference type="EMBL" id="BBLT01000004">
    <property type="protein sequence ID" value="GAL85103.1"/>
    <property type="molecule type" value="Genomic_DNA"/>
</dbReference>